<gene>
    <name evidence="3" type="ORF">JJQ90_19885</name>
</gene>
<keyword evidence="1" id="KW-0812">Transmembrane</keyword>
<reference evidence="3 4" key="1">
    <citation type="submission" date="2021-01" db="EMBL/GenBank/DDBJ databases">
        <title>Roseomonas sp. nov, a bacterium isolated from an oil production mixture in Yumen Oilfield.</title>
        <authorList>
            <person name="Wu D."/>
        </authorList>
    </citation>
    <scope>NUCLEOTIDE SEQUENCE [LARGE SCALE GENOMIC DNA]</scope>
    <source>
        <strain evidence="3 4">ROY-5-3</strain>
    </source>
</reference>
<evidence type="ECO:0000313" key="3">
    <source>
        <dbReference type="EMBL" id="MBU8545993.1"/>
    </source>
</evidence>
<dbReference type="InterPro" id="IPR005804">
    <property type="entry name" value="FA_desaturase_dom"/>
</dbReference>
<feature type="transmembrane region" description="Helical" evidence="1">
    <location>
        <begin position="115"/>
        <end position="135"/>
    </location>
</feature>
<evidence type="ECO:0000313" key="4">
    <source>
        <dbReference type="Proteomes" id="UP000689967"/>
    </source>
</evidence>
<feature type="domain" description="Fatty acid desaturase" evidence="2">
    <location>
        <begin position="28"/>
        <end position="264"/>
    </location>
</feature>
<feature type="transmembrane region" description="Helical" evidence="1">
    <location>
        <begin position="156"/>
        <end position="174"/>
    </location>
</feature>
<dbReference type="Proteomes" id="UP000689967">
    <property type="component" value="Unassembled WGS sequence"/>
</dbReference>
<keyword evidence="4" id="KW-1185">Reference proteome</keyword>
<comment type="caution">
    <text evidence="3">The sequence shown here is derived from an EMBL/GenBank/DDBJ whole genome shotgun (WGS) entry which is preliminary data.</text>
</comment>
<organism evidence="3 4">
    <name type="scientific">Falsiroseomonas oleicola</name>
    <dbReference type="NCBI Taxonomy" id="2801474"/>
    <lineage>
        <taxon>Bacteria</taxon>
        <taxon>Pseudomonadati</taxon>
        <taxon>Pseudomonadota</taxon>
        <taxon>Alphaproteobacteria</taxon>
        <taxon>Acetobacterales</taxon>
        <taxon>Roseomonadaceae</taxon>
        <taxon>Falsiroseomonas</taxon>
    </lineage>
</organism>
<dbReference type="RefSeq" id="WP_216878005.1">
    <property type="nucleotide sequence ID" value="NZ_JAERQM010000006.1"/>
</dbReference>
<accession>A0ABS6HE88</accession>
<sequence>MPTWGVAFAIYAAWFALVWFHTSIPWPLQVLGGAYVLAWHFSLQHEAIHGWRSIPRWLRTAMVWPPIGGWFPFELYKRSHTAHHRNTVLTYPGEDTESVYHRQDDWSGYSRPWRMVLLFNQTLLGRLTIGPVLRLRKLVLTEWAKLRAGDFRDVPVWLRFFAGLAVVLWFVSGVAGMPVWHYYLVFVLPGLSLGLLRAFIEHRWGPTPGERTASVESNWVFGLLFLWNNLHIVHHLYPQMAWFEIPGFWRRHREKLLEHNGHYVFPGYFDIARRWLLKPVFVPAHPAR</sequence>
<protein>
    <submittedName>
        <fullName evidence="3">Fatty acid desaturase</fullName>
    </submittedName>
</protein>
<evidence type="ECO:0000256" key="1">
    <source>
        <dbReference type="SAM" id="Phobius"/>
    </source>
</evidence>
<feature type="transmembrane region" description="Helical" evidence="1">
    <location>
        <begin position="180"/>
        <end position="200"/>
    </location>
</feature>
<keyword evidence="1" id="KW-1133">Transmembrane helix</keyword>
<name>A0ABS6HE88_9PROT</name>
<dbReference type="EMBL" id="JAERQM010000006">
    <property type="protein sequence ID" value="MBU8545993.1"/>
    <property type="molecule type" value="Genomic_DNA"/>
</dbReference>
<dbReference type="Pfam" id="PF00487">
    <property type="entry name" value="FA_desaturase"/>
    <property type="match status" value="1"/>
</dbReference>
<proteinExistence type="predicted"/>
<evidence type="ECO:0000259" key="2">
    <source>
        <dbReference type="Pfam" id="PF00487"/>
    </source>
</evidence>
<keyword evidence="1" id="KW-0472">Membrane</keyword>